<evidence type="ECO:0000313" key="1">
    <source>
        <dbReference type="EMBL" id="AFN21263.1"/>
    </source>
</evidence>
<protein>
    <recommendedName>
        <fullName evidence="2">Ac18-like protein</fullName>
    </recommendedName>
</protein>
<reference evidence="1" key="1">
    <citation type="submission" date="2012-04" db="EMBL/GenBank/DDBJ databases">
        <authorList>
            <person name="Zhang C.-X."/>
        </authorList>
    </citation>
    <scope>NUCLEOTIDE SEQUENCE</scope>
    <source>
        <strain evidence="1">Guangxi</strain>
    </source>
</reference>
<organismHost>
    <name type="scientific">Bombyx mori</name>
    <name type="common">Silk moth</name>
    <dbReference type="NCBI Taxonomy" id="7091"/>
</organismHost>
<gene>
    <name evidence="1" type="ORF">Bmnpvguangxigp011</name>
</gene>
<accession>K9LQ35</accession>
<sequence length="358" mass="41723">MERLLNQLNLGVLPYITTKDIEDRLRDKIVAKAKLAFIKDCFEAVVCENGGLFVLTGGAAVTCHIDDDDDYNKSALKCIDFDYYGFCSKKMFCNLQTNLQKCVDQHYAELDVLTRQIYMSNPLVMLKCYQNGAYRLNGQINLHLNRHIKCIKTQYNDEFDLVRFALQIDITSAYGVDEYTDNCVKITTAPLSFNVFFVNVRIMKRPFNADRCIKNFSLLGNEYHVLVSSLQRVLNDQLMCLLKDIFTNKFDYKIKRRLNHLKRLFANLPAESYNSCVNDLTDMYLYKEQNETITNFVKKILDISGPDLGCRKLMRIYLNTDTFSGQLPAYLTHYVNYPHKNLCDQNWKRFMSCIFSLY</sequence>
<reference evidence="1" key="2">
    <citation type="journal article" date="2013" name="Genomics">
        <title>Genomic diversity of Bombyx mori nucleopolyhedrovirus strains.</title>
        <authorList>
            <person name="Xu Y.P."/>
            <person name="Cheng R.L."/>
            <person name="Xi Y."/>
            <person name="Zhang C.X."/>
        </authorList>
    </citation>
    <scope>NUCLEOTIDE SEQUENCE</scope>
    <source>
        <strain evidence="1">Guangxi</strain>
    </source>
</reference>
<name>K9LQ35_NPVBM</name>
<dbReference type="EMBL" id="JQ991011">
    <property type="protein sequence ID" value="AFN21263.1"/>
    <property type="molecule type" value="Genomic_DNA"/>
</dbReference>
<dbReference type="Pfam" id="PF07134">
    <property type="entry name" value="AcMNPV_Orf18"/>
    <property type="match status" value="1"/>
</dbReference>
<dbReference type="InterPro" id="IPR010785">
    <property type="entry name" value="AcMNPV_AC18"/>
</dbReference>
<proteinExistence type="predicted"/>
<evidence type="ECO:0008006" key="2">
    <source>
        <dbReference type="Google" id="ProtNLM"/>
    </source>
</evidence>
<organism evidence="1">
    <name type="scientific">Bombyx mori nuclear polyhedrosis virus</name>
    <name type="common">BmNPV</name>
    <dbReference type="NCBI Taxonomy" id="271108"/>
    <lineage>
        <taxon>Viruses</taxon>
        <taxon>Viruses incertae sedis</taxon>
        <taxon>Naldaviricetes</taxon>
        <taxon>Lefavirales</taxon>
        <taxon>Baculoviridae</taxon>
        <taxon>Alphabaculovirus</taxon>
        <taxon>Alphabaculovirus bomori</taxon>
    </lineage>
</organism>